<name>A0ABQ9FR87_TEGGR</name>
<comment type="caution">
    <text evidence="2">The sequence shown here is derived from an EMBL/GenBank/DDBJ whole genome shotgun (WGS) entry which is preliminary data.</text>
</comment>
<gene>
    <name evidence="2" type="ORF">KUTeg_001363</name>
</gene>
<reference evidence="2 3" key="1">
    <citation type="submission" date="2022-12" db="EMBL/GenBank/DDBJ databases">
        <title>Chromosome-level genome of Tegillarca granosa.</title>
        <authorList>
            <person name="Kim J."/>
        </authorList>
    </citation>
    <scope>NUCLEOTIDE SEQUENCE [LARGE SCALE GENOMIC DNA]</scope>
    <source>
        <strain evidence="2">Teg-2019</strain>
        <tissue evidence="2">Adductor muscle</tissue>
    </source>
</reference>
<dbReference type="Proteomes" id="UP001217089">
    <property type="component" value="Unassembled WGS sequence"/>
</dbReference>
<keyword evidence="3" id="KW-1185">Reference proteome</keyword>
<dbReference type="PANTHER" id="PTHR31389">
    <property type="entry name" value="LD39211P"/>
    <property type="match status" value="1"/>
</dbReference>
<dbReference type="EMBL" id="JARBDR010000141">
    <property type="protein sequence ID" value="KAJ8319776.1"/>
    <property type="molecule type" value="Genomic_DNA"/>
</dbReference>
<sequence length="247" mass="29347">MELMKDHCNCEVRKFDFSVYPDHVAYIDNGAWRPIILQTILEEFGSVAYLDPAARLKNVNDLNMLKYRGSHNFFLWEHPVYTSVIAYTNPKMFEYLGEKRCPYMDSGMMDIRTMVLYRTNMTWHSIMKPLLKCSLDQNCISPSGARRTECFHFKRPKTTGCHWYDQSAFSIIMNRVYQFTQHLDKFSIPRLTTYDLELVYYFPIQPWTYTEILLVITMPLLCVGGLWYLIMLKKGRRSASKTFYKHR</sequence>
<proteinExistence type="predicted"/>
<keyword evidence="1" id="KW-0812">Transmembrane</keyword>
<keyword evidence="1" id="KW-0472">Membrane</keyword>
<evidence type="ECO:0000313" key="3">
    <source>
        <dbReference type="Proteomes" id="UP001217089"/>
    </source>
</evidence>
<feature type="transmembrane region" description="Helical" evidence="1">
    <location>
        <begin position="212"/>
        <end position="231"/>
    </location>
</feature>
<accession>A0ABQ9FR87</accession>
<dbReference type="PANTHER" id="PTHR31389:SF4">
    <property type="entry name" value="LD39211P"/>
    <property type="match status" value="1"/>
</dbReference>
<evidence type="ECO:0000313" key="2">
    <source>
        <dbReference type="EMBL" id="KAJ8319776.1"/>
    </source>
</evidence>
<keyword evidence="1" id="KW-1133">Transmembrane helix</keyword>
<protein>
    <submittedName>
        <fullName evidence="2">Uncharacterized protein</fullName>
    </submittedName>
</protein>
<organism evidence="2 3">
    <name type="scientific">Tegillarca granosa</name>
    <name type="common">Malaysian cockle</name>
    <name type="synonym">Anadara granosa</name>
    <dbReference type="NCBI Taxonomy" id="220873"/>
    <lineage>
        <taxon>Eukaryota</taxon>
        <taxon>Metazoa</taxon>
        <taxon>Spiralia</taxon>
        <taxon>Lophotrochozoa</taxon>
        <taxon>Mollusca</taxon>
        <taxon>Bivalvia</taxon>
        <taxon>Autobranchia</taxon>
        <taxon>Pteriomorphia</taxon>
        <taxon>Arcoida</taxon>
        <taxon>Arcoidea</taxon>
        <taxon>Arcidae</taxon>
        <taxon>Tegillarca</taxon>
    </lineage>
</organism>
<evidence type="ECO:0000256" key="1">
    <source>
        <dbReference type="SAM" id="Phobius"/>
    </source>
</evidence>